<dbReference type="RefSeq" id="WP_096710571.1">
    <property type="nucleotide sequence ID" value="NZ_JADMCW010000024.1"/>
</dbReference>
<comment type="caution">
    <text evidence="1">The sequence shown here is derived from an EMBL/GenBank/DDBJ whole genome shotgun (WGS) entry which is preliminary data.</text>
</comment>
<dbReference type="AlphaFoldDB" id="A0AB37IEL6"/>
<dbReference type="EMBL" id="LESJ01000006">
    <property type="protein sequence ID" value="RBT67489.1"/>
    <property type="molecule type" value="Genomic_DNA"/>
</dbReference>
<organism evidence="1 2">
    <name type="scientific">Enterococcus hirae</name>
    <dbReference type="NCBI Taxonomy" id="1354"/>
    <lineage>
        <taxon>Bacteria</taxon>
        <taxon>Bacillati</taxon>
        <taxon>Bacillota</taxon>
        <taxon>Bacilli</taxon>
        <taxon>Lactobacillales</taxon>
        <taxon>Enterococcaceae</taxon>
        <taxon>Enterococcus</taxon>
    </lineage>
</organism>
<gene>
    <name evidence="1" type="ORF">EB03_02256</name>
</gene>
<evidence type="ECO:0000313" key="1">
    <source>
        <dbReference type="EMBL" id="RBT67489.1"/>
    </source>
</evidence>
<proteinExistence type="predicted"/>
<reference evidence="1 2" key="1">
    <citation type="submission" date="2015-06" db="EMBL/GenBank/DDBJ databases">
        <title>The Genome Sequence of Enterococcus hirae 88EA1.</title>
        <authorList>
            <consortium name="The Broad Institute Genomics Platform"/>
            <consortium name="The Broad Institute Genome Sequencing Center for Infectious Disease"/>
            <person name="Earl A.M."/>
            <person name="Van Tyne D."/>
            <person name="Lebreton F."/>
            <person name="Saavedra J.T."/>
            <person name="Gilmore M.S."/>
            <person name="Manson McGuire A."/>
            <person name="Clock S."/>
            <person name="Crupain M."/>
            <person name="Rangan U."/>
            <person name="Young S."/>
            <person name="Abouelleil A."/>
            <person name="Cao P."/>
            <person name="Chapman S.B."/>
            <person name="Griggs A."/>
            <person name="Priest M."/>
            <person name="Shea T."/>
            <person name="Wortman J."/>
            <person name="Nusbaum C."/>
            <person name="Birren B."/>
        </authorList>
    </citation>
    <scope>NUCLEOTIDE SEQUENCE [LARGE SCALE GENOMIC DNA]</scope>
    <source>
        <strain evidence="1 2">88EA1</strain>
    </source>
</reference>
<evidence type="ECO:0008006" key="3">
    <source>
        <dbReference type="Google" id="ProtNLM"/>
    </source>
</evidence>
<name>A0AB37IEL6_ENTHR</name>
<accession>A0AB37IEL6</accession>
<evidence type="ECO:0000313" key="2">
    <source>
        <dbReference type="Proteomes" id="UP000253498"/>
    </source>
</evidence>
<sequence>MSFDYSKLTGKIIELYKTQHNFSIAIGLSERSLSLKLNNKVRWKDTDIKKACELLGIDDEDVGEYFFKQKVQII</sequence>
<dbReference type="InterPro" id="IPR008003">
    <property type="entry name" value="DUF739"/>
</dbReference>
<protein>
    <recommendedName>
        <fullName evidence="3">DUF739 family protein</fullName>
    </recommendedName>
</protein>
<dbReference type="Proteomes" id="UP000253498">
    <property type="component" value="Unassembled WGS sequence"/>
</dbReference>
<dbReference type="Pfam" id="PF05339">
    <property type="entry name" value="DUF739"/>
    <property type="match status" value="1"/>
</dbReference>